<dbReference type="AlphaFoldDB" id="A0A235BWX9"/>
<proteinExistence type="predicted"/>
<feature type="coiled-coil region" evidence="1">
    <location>
        <begin position="37"/>
        <end position="91"/>
    </location>
</feature>
<sequence>MKQIAIALSMGFALLALSGCGRTREPVTKPPSAQPGKAKLSKMIASITSNLERLEARLAKCRVQTSDTTELAKAENLLKEARVGIEELKGIRNNEDLPRKLYEVNSKFYEADKILSVLEK</sequence>
<evidence type="ECO:0000256" key="2">
    <source>
        <dbReference type="SAM" id="SignalP"/>
    </source>
</evidence>
<dbReference type="PROSITE" id="PS51257">
    <property type="entry name" value="PROKAR_LIPOPROTEIN"/>
    <property type="match status" value="1"/>
</dbReference>
<keyword evidence="2" id="KW-0732">Signal</keyword>
<gene>
    <name evidence="3" type="ORF">CH330_01620</name>
</gene>
<evidence type="ECO:0000313" key="4">
    <source>
        <dbReference type="Proteomes" id="UP000215559"/>
    </source>
</evidence>
<keyword evidence="1" id="KW-0175">Coiled coil</keyword>
<evidence type="ECO:0000256" key="1">
    <source>
        <dbReference type="SAM" id="Coils"/>
    </source>
</evidence>
<comment type="caution">
    <text evidence="3">The sequence shown here is derived from an EMBL/GenBank/DDBJ whole genome shotgun (WGS) entry which is preliminary data.</text>
</comment>
<dbReference type="Proteomes" id="UP000215559">
    <property type="component" value="Unassembled WGS sequence"/>
</dbReference>
<evidence type="ECO:0000313" key="3">
    <source>
        <dbReference type="EMBL" id="OYD16870.1"/>
    </source>
</evidence>
<dbReference type="EMBL" id="NOZP01000032">
    <property type="protein sequence ID" value="OYD16870.1"/>
    <property type="molecule type" value="Genomic_DNA"/>
</dbReference>
<accession>A0A235BWX9</accession>
<feature type="signal peptide" evidence="2">
    <location>
        <begin position="1"/>
        <end position="18"/>
    </location>
</feature>
<name>A0A235BWX9_UNCW3</name>
<protein>
    <submittedName>
        <fullName evidence="3">Uncharacterized protein</fullName>
    </submittedName>
</protein>
<feature type="chain" id="PRO_5012330711" evidence="2">
    <location>
        <begin position="19"/>
        <end position="120"/>
    </location>
</feature>
<organism evidence="3 4">
    <name type="scientific">candidate division WOR-3 bacterium JGI_Cruoil_03_51_56</name>
    <dbReference type="NCBI Taxonomy" id="1973747"/>
    <lineage>
        <taxon>Bacteria</taxon>
        <taxon>Bacteria division WOR-3</taxon>
    </lineage>
</organism>
<reference evidence="3 4" key="1">
    <citation type="submission" date="2017-07" db="EMBL/GenBank/DDBJ databases">
        <title>Recovery of genomes from metagenomes via a dereplication, aggregation, and scoring strategy.</title>
        <authorList>
            <person name="Sieber C.M."/>
            <person name="Probst A.J."/>
            <person name="Sharrar A."/>
            <person name="Thomas B.C."/>
            <person name="Hess M."/>
            <person name="Tringe S.G."/>
            <person name="Banfield J.F."/>
        </authorList>
    </citation>
    <scope>NUCLEOTIDE SEQUENCE [LARGE SCALE GENOMIC DNA]</scope>
    <source>
        <strain evidence="3">JGI_Cruoil_03_51_56</strain>
    </source>
</reference>